<accession>A0A9W5Y6E7</accession>
<dbReference type="AlphaFoldDB" id="A0A9W5Y6E7"/>
<name>A0A9W5Y6E7_9CLOT</name>
<proteinExistence type="predicted"/>
<dbReference type="EMBL" id="BQXY01000012">
    <property type="protein sequence ID" value="GKU27409.1"/>
    <property type="molecule type" value="Genomic_DNA"/>
</dbReference>
<protein>
    <submittedName>
        <fullName evidence="1">Uncharacterized protein</fullName>
    </submittedName>
</protein>
<gene>
    <name evidence="1" type="ORF">CFOLD11_42360</name>
</gene>
<sequence>MIRNLYLKLLQVLMREIKNINLDIYKEYKEELIRPIKISLHTLKRSNICKKNHKYKVHSNLVV</sequence>
<organism evidence="1 2">
    <name type="scientific">Clostridium folliculivorans</name>
    <dbReference type="NCBI Taxonomy" id="2886038"/>
    <lineage>
        <taxon>Bacteria</taxon>
        <taxon>Bacillati</taxon>
        <taxon>Bacillota</taxon>
        <taxon>Clostridia</taxon>
        <taxon>Eubacteriales</taxon>
        <taxon>Clostridiaceae</taxon>
        <taxon>Clostridium</taxon>
    </lineage>
</organism>
<keyword evidence="2" id="KW-1185">Reference proteome</keyword>
<reference evidence="1" key="1">
    <citation type="journal article" date="2023" name="Int. J. Syst. Evol. Microbiol.">
        <title>&lt;i&gt;Clostridium folliculivorans&lt;/i&gt; sp. nov., isolated from soil samples of an organic paddy in Japan.</title>
        <authorList>
            <person name="Tazawa J."/>
            <person name="Kobayashi H."/>
            <person name="Tanizawa Y."/>
            <person name="Uchino A."/>
            <person name="Tanaka F."/>
            <person name="Urashima Y."/>
            <person name="Miura S."/>
            <person name="Sakamoto M."/>
            <person name="Ohkuma M."/>
            <person name="Tohno M."/>
        </authorList>
    </citation>
    <scope>NUCLEOTIDE SEQUENCE</scope>
    <source>
        <strain evidence="1">D1-1</strain>
    </source>
</reference>
<evidence type="ECO:0000313" key="1">
    <source>
        <dbReference type="EMBL" id="GKU27409.1"/>
    </source>
</evidence>
<comment type="caution">
    <text evidence="1">The sequence shown here is derived from an EMBL/GenBank/DDBJ whole genome shotgun (WGS) entry which is preliminary data.</text>
</comment>
<evidence type="ECO:0000313" key="2">
    <source>
        <dbReference type="Proteomes" id="UP001057868"/>
    </source>
</evidence>
<dbReference type="Proteomes" id="UP001057868">
    <property type="component" value="Unassembled WGS sequence"/>
</dbReference>